<dbReference type="EMBL" id="BMXG01000001">
    <property type="protein sequence ID" value="GHB91318.1"/>
    <property type="molecule type" value="Genomic_DNA"/>
</dbReference>
<dbReference type="RefSeq" id="WP_189511117.1">
    <property type="nucleotide sequence ID" value="NZ_BMXG01000001.1"/>
</dbReference>
<name>A0A8J3GCW5_9BACT</name>
<dbReference type="Proteomes" id="UP000642829">
    <property type="component" value="Unassembled WGS sequence"/>
</dbReference>
<proteinExistence type="predicted"/>
<evidence type="ECO:0000313" key="1">
    <source>
        <dbReference type="EMBL" id="GHB91318.1"/>
    </source>
</evidence>
<protein>
    <submittedName>
        <fullName evidence="1">Uncharacterized protein</fullName>
    </submittedName>
</protein>
<comment type="caution">
    <text evidence="1">The sequence shown here is derived from an EMBL/GenBank/DDBJ whole genome shotgun (WGS) entry which is preliminary data.</text>
</comment>
<sequence length="160" mass="19327">MHSNEPIERQSLQKILARIREDFYHNQHPRTLFRDQIVLCQAITWPAAWLHDKGLHLPPQRYEALIVQRLDEIVKHGNRAQYQTYFPRYLMQCLQQWFLRHGDRLCDELRHVRHALWQTDQIIRAIQQSQPPDHAYTQNLAQAHRIISSQRRRKCASENH</sequence>
<accession>A0A8J3GCW5</accession>
<keyword evidence="2" id="KW-1185">Reference proteome</keyword>
<organism evidence="1 2">
    <name type="scientific">Cerasicoccus arenae</name>
    <dbReference type="NCBI Taxonomy" id="424488"/>
    <lineage>
        <taxon>Bacteria</taxon>
        <taxon>Pseudomonadati</taxon>
        <taxon>Verrucomicrobiota</taxon>
        <taxon>Opitutia</taxon>
        <taxon>Puniceicoccales</taxon>
        <taxon>Cerasicoccaceae</taxon>
        <taxon>Cerasicoccus</taxon>
    </lineage>
</organism>
<gene>
    <name evidence="1" type="ORF">GCM10007047_02970</name>
</gene>
<dbReference type="AlphaFoldDB" id="A0A8J3GCW5"/>
<reference evidence="1" key="1">
    <citation type="journal article" date="2014" name="Int. J. Syst. Evol. Microbiol.">
        <title>Complete genome sequence of Corynebacterium casei LMG S-19264T (=DSM 44701T), isolated from a smear-ripened cheese.</title>
        <authorList>
            <consortium name="US DOE Joint Genome Institute (JGI-PGF)"/>
            <person name="Walter F."/>
            <person name="Albersmeier A."/>
            <person name="Kalinowski J."/>
            <person name="Ruckert C."/>
        </authorList>
    </citation>
    <scope>NUCLEOTIDE SEQUENCE</scope>
    <source>
        <strain evidence="1">KCTC 12870</strain>
    </source>
</reference>
<reference evidence="1" key="2">
    <citation type="submission" date="2020-09" db="EMBL/GenBank/DDBJ databases">
        <authorList>
            <person name="Sun Q."/>
            <person name="Kim S."/>
        </authorList>
    </citation>
    <scope>NUCLEOTIDE SEQUENCE</scope>
    <source>
        <strain evidence="1">KCTC 12870</strain>
    </source>
</reference>
<evidence type="ECO:0000313" key="2">
    <source>
        <dbReference type="Proteomes" id="UP000642829"/>
    </source>
</evidence>